<dbReference type="AlphaFoldDB" id="A0A383W3E7"/>
<evidence type="ECO:0000313" key="2">
    <source>
        <dbReference type="Proteomes" id="UP000256970"/>
    </source>
</evidence>
<evidence type="ECO:0000313" key="1">
    <source>
        <dbReference type="EMBL" id="SZX72177.1"/>
    </source>
</evidence>
<reference evidence="1 2" key="1">
    <citation type="submission" date="2016-10" db="EMBL/GenBank/DDBJ databases">
        <authorList>
            <person name="Cai Z."/>
        </authorList>
    </citation>
    <scope>NUCLEOTIDE SEQUENCE [LARGE SCALE GENOMIC DNA]</scope>
</reference>
<name>A0A383W3E7_TETOB</name>
<proteinExistence type="predicted"/>
<dbReference type="Proteomes" id="UP000256970">
    <property type="component" value="Unassembled WGS sequence"/>
</dbReference>
<dbReference type="EMBL" id="FNXT01001114">
    <property type="protein sequence ID" value="SZX72177.1"/>
    <property type="molecule type" value="Genomic_DNA"/>
</dbReference>
<accession>A0A383W3E7</accession>
<keyword evidence="2" id="KW-1185">Reference proteome</keyword>
<gene>
    <name evidence="1" type="ORF">BQ4739_LOCUS12369</name>
</gene>
<protein>
    <submittedName>
        <fullName evidence="1">Uncharacterized protein</fullName>
    </submittedName>
</protein>
<organism evidence="1 2">
    <name type="scientific">Tetradesmus obliquus</name>
    <name type="common">Green alga</name>
    <name type="synonym">Acutodesmus obliquus</name>
    <dbReference type="NCBI Taxonomy" id="3088"/>
    <lineage>
        <taxon>Eukaryota</taxon>
        <taxon>Viridiplantae</taxon>
        <taxon>Chlorophyta</taxon>
        <taxon>core chlorophytes</taxon>
        <taxon>Chlorophyceae</taxon>
        <taxon>CS clade</taxon>
        <taxon>Sphaeropleales</taxon>
        <taxon>Scenedesmaceae</taxon>
        <taxon>Tetradesmus</taxon>
    </lineage>
</organism>
<sequence>MPAWQPGLMGPQQAYKQWAEQAAAAALAALENTTQARSQAGTCLFDEVRSAAAECSAAAHAAADQKQLLPQQQADAVVATARLAAAGFEVARLEQLLQLAGVSLDG</sequence>